<sequence length="136" mass="15234">MSIGLLPSLSLSLFSVDIWQWPRREALTTIVMDDMVIKICKLPINFASDSSSSGQQNGSGTHGSAKSFLLFLHLLLSIKTEEIHNKKIRRFILILMSTEMRLHKTCPCATRNGSTGRSRRLEPRQTGHIAQEPLST</sequence>
<evidence type="ECO:0000256" key="1">
    <source>
        <dbReference type="SAM" id="MobiDB-lite"/>
    </source>
</evidence>
<protein>
    <submittedName>
        <fullName evidence="2">Putative secreted protein</fullName>
    </submittedName>
</protein>
<name>A0A2M4C6Q4_9DIPT</name>
<evidence type="ECO:0000313" key="2">
    <source>
        <dbReference type="EMBL" id="MBW60993.1"/>
    </source>
</evidence>
<accession>A0A2M4C6Q4</accession>
<dbReference type="AlphaFoldDB" id="A0A2M4C6Q4"/>
<reference evidence="2" key="1">
    <citation type="submission" date="2018-01" db="EMBL/GenBank/DDBJ databases">
        <title>An insight into the sialome of Amazonian anophelines.</title>
        <authorList>
            <person name="Ribeiro J.M."/>
            <person name="Scarpassa V."/>
            <person name="Calvo E."/>
        </authorList>
    </citation>
    <scope>NUCLEOTIDE SEQUENCE</scope>
    <source>
        <tissue evidence="2">Salivary glands</tissue>
    </source>
</reference>
<organism evidence="2">
    <name type="scientific">Anopheles marajoara</name>
    <dbReference type="NCBI Taxonomy" id="58244"/>
    <lineage>
        <taxon>Eukaryota</taxon>
        <taxon>Metazoa</taxon>
        <taxon>Ecdysozoa</taxon>
        <taxon>Arthropoda</taxon>
        <taxon>Hexapoda</taxon>
        <taxon>Insecta</taxon>
        <taxon>Pterygota</taxon>
        <taxon>Neoptera</taxon>
        <taxon>Endopterygota</taxon>
        <taxon>Diptera</taxon>
        <taxon>Nematocera</taxon>
        <taxon>Culicoidea</taxon>
        <taxon>Culicidae</taxon>
        <taxon>Anophelinae</taxon>
        <taxon>Anopheles</taxon>
    </lineage>
</organism>
<proteinExistence type="predicted"/>
<feature type="region of interest" description="Disordered" evidence="1">
    <location>
        <begin position="107"/>
        <end position="136"/>
    </location>
</feature>
<dbReference type="EMBL" id="GGFJ01011852">
    <property type="protein sequence ID" value="MBW60993.1"/>
    <property type="molecule type" value="Transcribed_RNA"/>
</dbReference>